<organism evidence="2 3">
    <name type="scientific">Marchantia polymorpha</name>
    <name type="common">Common liverwort</name>
    <name type="synonym">Marchantia aquatica</name>
    <dbReference type="NCBI Taxonomy" id="3197"/>
    <lineage>
        <taxon>Eukaryota</taxon>
        <taxon>Viridiplantae</taxon>
        <taxon>Streptophyta</taxon>
        <taxon>Embryophyta</taxon>
        <taxon>Marchantiophyta</taxon>
        <taxon>Marchantiopsida</taxon>
        <taxon>Marchantiidae</taxon>
        <taxon>Marchantiales</taxon>
        <taxon>Marchantiaceae</taxon>
        <taxon>Marchantia</taxon>
    </lineage>
</organism>
<gene>
    <name evidence="2" type="ORF">MARPO_0073s0086</name>
</gene>
<reference evidence="3" key="1">
    <citation type="journal article" date="2017" name="Cell">
        <title>Insights into land plant evolution garnered from the Marchantia polymorpha genome.</title>
        <authorList>
            <person name="Bowman J.L."/>
            <person name="Kohchi T."/>
            <person name="Yamato K.T."/>
            <person name="Jenkins J."/>
            <person name="Shu S."/>
            <person name="Ishizaki K."/>
            <person name="Yamaoka S."/>
            <person name="Nishihama R."/>
            <person name="Nakamura Y."/>
            <person name="Berger F."/>
            <person name="Adam C."/>
            <person name="Aki S.S."/>
            <person name="Althoff F."/>
            <person name="Araki T."/>
            <person name="Arteaga-Vazquez M.A."/>
            <person name="Balasubrmanian S."/>
            <person name="Barry K."/>
            <person name="Bauer D."/>
            <person name="Boehm C.R."/>
            <person name="Briginshaw L."/>
            <person name="Caballero-Perez J."/>
            <person name="Catarino B."/>
            <person name="Chen F."/>
            <person name="Chiyoda S."/>
            <person name="Chovatia M."/>
            <person name="Davies K.M."/>
            <person name="Delmans M."/>
            <person name="Demura T."/>
            <person name="Dierschke T."/>
            <person name="Dolan L."/>
            <person name="Dorantes-Acosta A.E."/>
            <person name="Eklund D.M."/>
            <person name="Florent S.N."/>
            <person name="Flores-Sandoval E."/>
            <person name="Fujiyama A."/>
            <person name="Fukuzawa H."/>
            <person name="Galik B."/>
            <person name="Grimanelli D."/>
            <person name="Grimwood J."/>
            <person name="Grossniklaus U."/>
            <person name="Hamada T."/>
            <person name="Haseloff J."/>
            <person name="Hetherington A.J."/>
            <person name="Higo A."/>
            <person name="Hirakawa Y."/>
            <person name="Hundley H.N."/>
            <person name="Ikeda Y."/>
            <person name="Inoue K."/>
            <person name="Inoue S.I."/>
            <person name="Ishida S."/>
            <person name="Jia Q."/>
            <person name="Kakita M."/>
            <person name="Kanazawa T."/>
            <person name="Kawai Y."/>
            <person name="Kawashima T."/>
            <person name="Kennedy M."/>
            <person name="Kinose K."/>
            <person name="Kinoshita T."/>
            <person name="Kohara Y."/>
            <person name="Koide E."/>
            <person name="Komatsu K."/>
            <person name="Kopischke S."/>
            <person name="Kubo M."/>
            <person name="Kyozuka J."/>
            <person name="Lagercrantz U."/>
            <person name="Lin S.S."/>
            <person name="Lindquist E."/>
            <person name="Lipzen A.M."/>
            <person name="Lu C.W."/>
            <person name="De Luna E."/>
            <person name="Martienssen R.A."/>
            <person name="Minamino N."/>
            <person name="Mizutani M."/>
            <person name="Mizutani M."/>
            <person name="Mochizuki N."/>
            <person name="Monte I."/>
            <person name="Mosher R."/>
            <person name="Nagasaki H."/>
            <person name="Nakagami H."/>
            <person name="Naramoto S."/>
            <person name="Nishitani K."/>
            <person name="Ohtani M."/>
            <person name="Okamoto T."/>
            <person name="Okumura M."/>
            <person name="Phillips J."/>
            <person name="Pollak B."/>
            <person name="Reinders A."/>
            <person name="Rovekamp M."/>
            <person name="Sano R."/>
            <person name="Sawa S."/>
            <person name="Schmid M.W."/>
            <person name="Shirakawa M."/>
            <person name="Solano R."/>
            <person name="Spunde A."/>
            <person name="Suetsugu N."/>
            <person name="Sugano S."/>
            <person name="Sugiyama A."/>
            <person name="Sun R."/>
            <person name="Suzuki Y."/>
            <person name="Takenaka M."/>
            <person name="Takezawa D."/>
            <person name="Tomogane H."/>
            <person name="Tsuzuki M."/>
            <person name="Ueda T."/>
            <person name="Umeda M."/>
            <person name="Ward J.M."/>
            <person name="Watanabe Y."/>
            <person name="Yazaki K."/>
            <person name="Yokoyama R."/>
            <person name="Yoshitake Y."/>
            <person name="Yotsui I."/>
            <person name="Zachgo S."/>
            <person name="Schmutz J."/>
        </authorList>
    </citation>
    <scope>NUCLEOTIDE SEQUENCE [LARGE SCALE GENOMIC DNA]</scope>
    <source>
        <strain evidence="3">Tak-1</strain>
    </source>
</reference>
<dbReference type="Proteomes" id="UP000244005">
    <property type="component" value="Unassembled WGS sequence"/>
</dbReference>
<name>A0A2R6WN11_MARPO</name>
<dbReference type="Gramene" id="Mp5g18540.1">
    <property type="protein sequence ID" value="Mp5g18540.1.cds"/>
    <property type="gene ID" value="Mp5g18540"/>
</dbReference>
<sequence>MPSLRTTQTQVCHSSQFSQVHSCSVPTSSITTFTLYRAQINSRRITALPRLFCPKLTSRIVSSCPRTDSRKYTGVHLAGSCKKIKKYPVGIQRNIIWVITSFFFLISSSLTRNGSLESSAYLFLILSRNSLKLKAAFSFTLYGK</sequence>
<feature type="transmembrane region" description="Helical" evidence="1">
    <location>
        <begin position="95"/>
        <end position="114"/>
    </location>
</feature>
<keyword evidence="3" id="KW-1185">Reference proteome</keyword>
<keyword evidence="1" id="KW-0812">Transmembrane</keyword>
<proteinExistence type="predicted"/>
<dbReference type="AlphaFoldDB" id="A0A2R6WN11"/>
<accession>A0A2R6WN11</accession>
<evidence type="ECO:0000313" key="2">
    <source>
        <dbReference type="EMBL" id="PTQ35222.1"/>
    </source>
</evidence>
<protein>
    <submittedName>
        <fullName evidence="2">Uncharacterized protein</fullName>
    </submittedName>
</protein>
<evidence type="ECO:0000256" key="1">
    <source>
        <dbReference type="SAM" id="Phobius"/>
    </source>
</evidence>
<evidence type="ECO:0000313" key="3">
    <source>
        <dbReference type="Proteomes" id="UP000244005"/>
    </source>
</evidence>
<keyword evidence="1" id="KW-0472">Membrane</keyword>
<dbReference type="EMBL" id="KZ772745">
    <property type="protein sequence ID" value="PTQ35222.1"/>
    <property type="molecule type" value="Genomic_DNA"/>
</dbReference>
<keyword evidence="1" id="KW-1133">Transmembrane helix</keyword>